<reference evidence="1 2" key="1">
    <citation type="submission" date="2018-05" db="EMBL/GenBank/DDBJ databases">
        <title>Genetic diversity of glacier-inhabiting Cryobacterium bacteria in China and description of Cryobacterium mengkeensis sp. nov. and Arthrobacter glacialis sp. nov.</title>
        <authorList>
            <person name="Liu Q."/>
            <person name="Xin Y.-H."/>
        </authorList>
    </citation>
    <scope>NUCLEOTIDE SEQUENCE [LARGE SCALE GENOMIC DNA]</scope>
    <source>
        <strain evidence="1 2">B7</strain>
    </source>
</reference>
<dbReference type="RefSeq" id="WP_110484990.1">
    <property type="nucleotide sequence ID" value="NZ_QJVC01000006.1"/>
</dbReference>
<name>A0A2V5JLI8_9MICC</name>
<comment type="caution">
    <text evidence="1">The sequence shown here is derived from an EMBL/GenBank/DDBJ whole genome shotgun (WGS) entry which is preliminary data.</text>
</comment>
<evidence type="ECO:0000313" key="2">
    <source>
        <dbReference type="Proteomes" id="UP000247980"/>
    </source>
</evidence>
<organism evidence="1 2">
    <name type="scientific">Arthrobacter psychrolactophilus</name>
    <dbReference type="NCBI Taxonomy" id="92442"/>
    <lineage>
        <taxon>Bacteria</taxon>
        <taxon>Bacillati</taxon>
        <taxon>Actinomycetota</taxon>
        <taxon>Actinomycetes</taxon>
        <taxon>Micrococcales</taxon>
        <taxon>Micrococcaceae</taxon>
        <taxon>Arthrobacter</taxon>
    </lineage>
</organism>
<gene>
    <name evidence="1" type="ORF">CVS30_08955</name>
</gene>
<sequence>MQSHSSSLEKYSWRPKVAFALGSQELKEQLFSADRLEELLTFADVLNNQVLTEFDSERFVGHRHIVDLMRLASLDASAQHGAGAADA</sequence>
<dbReference type="Proteomes" id="UP000247980">
    <property type="component" value="Unassembled WGS sequence"/>
</dbReference>
<proteinExistence type="predicted"/>
<keyword evidence="2" id="KW-1185">Reference proteome</keyword>
<protein>
    <submittedName>
        <fullName evidence="1">Uncharacterized protein</fullName>
    </submittedName>
</protein>
<evidence type="ECO:0000313" key="1">
    <source>
        <dbReference type="EMBL" id="PYI38676.1"/>
    </source>
</evidence>
<dbReference type="AlphaFoldDB" id="A0A2V5JLI8"/>
<accession>A0A2V5JLI8</accession>
<dbReference type="EMBL" id="QJVC01000006">
    <property type="protein sequence ID" value="PYI38676.1"/>
    <property type="molecule type" value="Genomic_DNA"/>
</dbReference>